<dbReference type="Pfam" id="PF05157">
    <property type="entry name" value="MshEN"/>
    <property type="match status" value="1"/>
</dbReference>
<dbReference type="InterPro" id="IPR037257">
    <property type="entry name" value="T2SS_E_N_sf"/>
</dbReference>
<dbReference type="RefSeq" id="WP_123237558.1">
    <property type="nucleotide sequence ID" value="NZ_RJVP01000004.1"/>
</dbReference>
<feature type="domain" description="Bacterial type II secretion system protein E" evidence="4">
    <location>
        <begin position="374"/>
        <end position="388"/>
    </location>
</feature>
<gene>
    <name evidence="5" type="ORF">ED236_08560</name>
</gene>
<dbReference type="Gene3D" id="3.40.50.300">
    <property type="entry name" value="P-loop containing nucleotide triphosphate hydrolases"/>
    <property type="match status" value="1"/>
</dbReference>
<comment type="similarity">
    <text evidence="1">Belongs to the GSP E family.</text>
</comment>
<comment type="caution">
    <text evidence="5">The sequence shown here is derived from an EMBL/GenBank/DDBJ whole genome shotgun (WGS) entry which is preliminary data.</text>
</comment>
<evidence type="ECO:0000313" key="5">
    <source>
        <dbReference type="EMBL" id="ROH85784.1"/>
    </source>
</evidence>
<dbReference type="Gene3D" id="3.30.300.160">
    <property type="entry name" value="Type II secretion system, protein E, N-terminal domain"/>
    <property type="match status" value="1"/>
</dbReference>
<proteinExistence type="inferred from homology"/>
<evidence type="ECO:0000256" key="1">
    <source>
        <dbReference type="ARBA" id="ARBA00006611"/>
    </source>
</evidence>
<dbReference type="GO" id="GO:0016887">
    <property type="term" value="F:ATP hydrolysis activity"/>
    <property type="evidence" value="ECO:0007669"/>
    <property type="project" value="TreeGrafter"/>
</dbReference>
<dbReference type="GO" id="GO:0005886">
    <property type="term" value="C:plasma membrane"/>
    <property type="evidence" value="ECO:0007669"/>
    <property type="project" value="TreeGrafter"/>
</dbReference>
<accession>A0A3N0UZR2</accession>
<name>A0A3N0UZR2_9PROT</name>
<dbReference type="CDD" id="cd01129">
    <property type="entry name" value="PulE-GspE-like"/>
    <property type="match status" value="1"/>
</dbReference>
<dbReference type="InterPro" id="IPR027417">
    <property type="entry name" value="P-loop_NTPase"/>
</dbReference>
<protein>
    <submittedName>
        <fullName evidence="5">GspE/PulE family protein</fullName>
    </submittedName>
</protein>
<dbReference type="AlphaFoldDB" id="A0A3N0UZR2"/>
<dbReference type="PANTHER" id="PTHR30258:SF2">
    <property type="entry name" value="COMG OPERON PROTEIN 1"/>
    <property type="match status" value="1"/>
</dbReference>
<dbReference type="Proteomes" id="UP000275137">
    <property type="component" value="Unassembled WGS sequence"/>
</dbReference>
<dbReference type="InterPro" id="IPR001482">
    <property type="entry name" value="T2SS/T4SS_dom"/>
</dbReference>
<dbReference type="PANTHER" id="PTHR30258">
    <property type="entry name" value="TYPE II SECRETION SYSTEM PROTEIN GSPE-RELATED"/>
    <property type="match status" value="1"/>
</dbReference>
<dbReference type="Pfam" id="PF00437">
    <property type="entry name" value="T2SSE"/>
    <property type="match status" value="1"/>
</dbReference>
<evidence type="ECO:0000259" key="4">
    <source>
        <dbReference type="PROSITE" id="PS00662"/>
    </source>
</evidence>
<organism evidence="5 6">
    <name type="scientific">Pseudomethylobacillus aquaticus</name>
    <dbReference type="NCBI Taxonomy" id="2676064"/>
    <lineage>
        <taxon>Bacteria</taxon>
        <taxon>Pseudomonadati</taxon>
        <taxon>Pseudomonadota</taxon>
        <taxon>Betaproteobacteria</taxon>
        <taxon>Nitrosomonadales</taxon>
        <taxon>Methylophilaceae</taxon>
        <taxon>Pseudomethylobacillus</taxon>
    </lineage>
</organism>
<reference evidence="5 6" key="1">
    <citation type="submission" date="2018-10" db="EMBL/GenBank/DDBJ databases">
        <authorList>
            <person name="Chen W.-M."/>
        </authorList>
    </citation>
    <scope>NUCLEOTIDE SEQUENCE [LARGE SCALE GENOMIC DNA]</scope>
    <source>
        <strain evidence="5 6">H-5</strain>
    </source>
</reference>
<dbReference type="GO" id="GO:0005524">
    <property type="term" value="F:ATP binding"/>
    <property type="evidence" value="ECO:0007669"/>
    <property type="project" value="UniProtKB-KW"/>
</dbReference>
<keyword evidence="6" id="KW-1185">Reference proteome</keyword>
<keyword evidence="3" id="KW-0067">ATP-binding</keyword>
<evidence type="ECO:0000256" key="3">
    <source>
        <dbReference type="ARBA" id="ARBA00022840"/>
    </source>
</evidence>
<evidence type="ECO:0000256" key="2">
    <source>
        <dbReference type="ARBA" id="ARBA00022741"/>
    </source>
</evidence>
<dbReference type="Gene3D" id="3.30.450.90">
    <property type="match status" value="1"/>
</dbReference>
<sequence length="566" mass="62027">MRPFDAALTLGQQLLQAGHLSPDQLQIALQEQTLSRLRLGEQLLRLGFISEALLTQQLAAQFHVEYVDLDQTSPEPQALAMITPALSRQHHVLGIRYEATQARLSLAISDMPPLATLDRLQAQLPAGGQLELRFAAHSQISRYLDQHYGYALSLEPLLAAMEQGNSQDQAVPAVAQLVEALLLDAVKRGASDIHFEPEAAYLRLRYRIDGVLQQVRSLHKRYWSALLIRLKVISGLDIAETRAAQDGHLHLTLCGRNIDFRVASHPTIHGENLVLRVLDREKSILSLAAMGLPEATLKQLQAMLQKPEGMLIFTGPTGSGKTSTLYSLLALKNSISVNIMTLEDPVEYPVSLLRQTSLSEAAKLDFSSGIRSLLRQDPDVILVGEMRDAETAQMALRAAMTGHQVYSTLHSNSALGAFARLQDLGLRPALLAGNLIGIVAQRLIRKLCLHCRGAYVADTVSCRLLALPPQTLQGSAPHEPVLLYRAVGCTQCQHTGYRGRLAIMEVLKVSAALDRLIEQQASLHALQQQARTDGLQTLASAARQQVLQGVSSLQEVMRVVDLEPES</sequence>
<dbReference type="InterPro" id="IPR007831">
    <property type="entry name" value="T2SS_GspE_N"/>
</dbReference>
<keyword evidence="2" id="KW-0547">Nucleotide-binding</keyword>
<dbReference type="EMBL" id="RJVP01000004">
    <property type="protein sequence ID" value="ROH85784.1"/>
    <property type="molecule type" value="Genomic_DNA"/>
</dbReference>
<dbReference type="SUPFAM" id="SSF52540">
    <property type="entry name" value="P-loop containing nucleoside triphosphate hydrolases"/>
    <property type="match status" value="1"/>
</dbReference>
<evidence type="ECO:0000313" key="6">
    <source>
        <dbReference type="Proteomes" id="UP000275137"/>
    </source>
</evidence>
<dbReference type="PROSITE" id="PS00662">
    <property type="entry name" value="T2SP_E"/>
    <property type="match status" value="1"/>
</dbReference>
<dbReference type="SUPFAM" id="SSF160246">
    <property type="entry name" value="EspE N-terminal domain-like"/>
    <property type="match status" value="1"/>
</dbReference>